<gene>
    <name evidence="5" type="ORF">S01H4_09691</name>
</gene>
<evidence type="ECO:0000256" key="3">
    <source>
        <dbReference type="ARBA" id="ARBA00022777"/>
    </source>
</evidence>
<name>X1ADX2_9ZZZZ</name>
<protein>
    <recommendedName>
        <fullName evidence="6">Acetate kinase</fullName>
    </recommendedName>
</protein>
<keyword evidence="3" id="KW-0418">Kinase</keyword>
<dbReference type="GO" id="GO:0008776">
    <property type="term" value="F:acetate kinase activity"/>
    <property type="evidence" value="ECO:0007669"/>
    <property type="project" value="TreeGrafter"/>
</dbReference>
<comment type="caution">
    <text evidence="5">The sequence shown here is derived from an EMBL/GenBank/DDBJ whole genome shotgun (WGS) entry which is preliminary data.</text>
</comment>
<dbReference type="HAMAP" id="MF_00020">
    <property type="entry name" value="Acetate_kinase"/>
    <property type="match status" value="1"/>
</dbReference>
<sequence>GEKNGASILTQKILDEMKRFAFIASTHNQQLIEAIGEFKRILNVPMVGIFEPSFHYSMPEFRRLSGFPWNWYKKLGIKKNGYSSISHQYLAAMAYKLERTEKMNLLTIYLGERSSICAIRDGKSIDTSMSFSPDSGLLQRTGVGDIDGVALLFAMNELGLSAVDALDEISNNAGLIATAGIETDDFKDILDAAKKGNRRADLAVNLYIDGIRKYIGALSTVLGNVDCIVFGGEIGEKSIYVREKCLENMDYMGIRLDLARNKELNGELGLISSDYSVVSKTKIYIVPTNVEMVVAYFTKKVIEKGKDLIPEFGHGVMKRWLEDTHHRYIKYSFKFSNRFN</sequence>
<dbReference type="GO" id="GO:0006083">
    <property type="term" value="P:acetate metabolic process"/>
    <property type="evidence" value="ECO:0007669"/>
    <property type="project" value="TreeGrafter"/>
</dbReference>
<keyword evidence="2" id="KW-0547">Nucleotide-binding</keyword>
<dbReference type="Pfam" id="PF00871">
    <property type="entry name" value="Acetate_kinase"/>
    <property type="match status" value="1"/>
</dbReference>
<evidence type="ECO:0000256" key="4">
    <source>
        <dbReference type="ARBA" id="ARBA00022840"/>
    </source>
</evidence>
<dbReference type="EMBL" id="BART01003555">
    <property type="protein sequence ID" value="GAG58256.1"/>
    <property type="molecule type" value="Genomic_DNA"/>
</dbReference>
<dbReference type="InterPro" id="IPR000890">
    <property type="entry name" value="Aliphatic_acid_kin_short-chain"/>
</dbReference>
<dbReference type="InterPro" id="IPR004372">
    <property type="entry name" value="Ac/propionate_kinase"/>
</dbReference>
<dbReference type="Gene3D" id="3.30.420.40">
    <property type="match status" value="2"/>
</dbReference>
<evidence type="ECO:0008006" key="6">
    <source>
        <dbReference type="Google" id="ProtNLM"/>
    </source>
</evidence>
<keyword evidence="4" id="KW-0067">ATP-binding</keyword>
<dbReference type="GO" id="GO:0005524">
    <property type="term" value="F:ATP binding"/>
    <property type="evidence" value="ECO:0007669"/>
    <property type="project" value="UniProtKB-KW"/>
</dbReference>
<dbReference type="InterPro" id="IPR043129">
    <property type="entry name" value="ATPase_NBD"/>
</dbReference>
<dbReference type="SUPFAM" id="SSF53067">
    <property type="entry name" value="Actin-like ATPase domain"/>
    <property type="match status" value="1"/>
</dbReference>
<evidence type="ECO:0000313" key="5">
    <source>
        <dbReference type="EMBL" id="GAG58256.1"/>
    </source>
</evidence>
<reference evidence="5" key="1">
    <citation type="journal article" date="2014" name="Front. Microbiol.">
        <title>High frequency of phylogenetically diverse reductive dehalogenase-homologous genes in deep subseafloor sedimentary metagenomes.</title>
        <authorList>
            <person name="Kawai M."/>
            <person name="Futagami T."/>
            <person name="Toyoda A."/>
            <person name="Takaki Y."/>
            <person name="Nishi S."/>
            <person name="Hori S."/>
            <person name="Arai W."/>
            <person name="Tsubouchi T."/>
            <person name="Morono Y."/>
            <person name="Uchiyama I."/>
            <person name="Ito T."/>
            <person name="Fujiyama A."/>
            <person name="Inagaki F."/>
            <person name="Takami H."/>
        </authorList>
    </citation>
    <scope>NUCLEOTIDE SEQUENCE</scope>
    <source>
        <strain evidence="5">Expedition CK06-06</strain>
    </source>
</reference>
<dbReference type="PRINTS" id="PR00471">
    <property type="entry name" value="ACETATEKNASE"/>
</dbReference>
<accession>X1ADX2</accession>
<feature type="non-terminal residue" evidence="5">
    <location>
        <position position="1"/>
    </location>
</feature>
<proteinExistence type="inferred from homology"/>
<evidence type="ECO:0000256" key="1">
    <source>
        <dbReference type="ARBA" id="ARBA00022679"/>
    </source>
</evidence>
<organism evidence="5">
    <name type="scientific">marine sediment metagenome</name>
    <dbReference type="NCBI Taxonomy" id="412755"/>
    <lineage>
        <taxon>unclassified sequences</taxon>
        <taxon>metagenomes</taxon>
        <taxon>ecological metagenomes</taxon>
    </lineage>
</organism>
<keyword evidence="1" id="KW-0808">Transferase</keyword>
<evidence type="ECO:0000256" key="2">
    <source>
        <dbReference type="ARBA" id="ARBA00022741"/>
    </source>
</evidence>
<dbReference type="PANTHER" id="PTHR21060">
    <property type="entry name" value="ACETATE KINASE"/>
    <property type="match status" value="1"/>
</dbReference>
<dbReference type="PANTHER" id="PTHR21060:SF15">
    <property type="entry name" value="ACETATE KINASE-RELATED"/>
    <property type="match status" value="1"/>
</dbReference>
<dbReference type="AlphaFoldDB" id="X1ADX2"/>